<keyword evidence="3 14" id="KW-0716">Sensory transduction</keyword>
<organism evidence="16 17">
    <name type="scientific">Eleutherodactylus coqui</name>
    <name type="common">Puerto Rican coqui</name>
    <dbReference type="NCBI Taxonomy" id="57060"/>
    <lineage>
        <taxon>Eukaryota</taxon>
        <taxon>Metazoa</taxon>
        <taxon>Chordata</taxon>
        <taxon>Craniata</taxon>
        <taxon>Vertebrata</taxon>
        <taxon>Euteleostomi</taxon>
        <taxon>Amphibia</taxon>
        <taxon>Batrachia</taxon>
        <taxon>Anura</taxon>
        <taxon>Neobatrachia</taxon>
        <taxon>Hyloidea</taxon>
        <taxon>Eleutherodactylidae</taxon>
        <taxon>Eleutherodactylinae</taxon>
        <taxon>Eleutherodactylus</taxon>
        <taxon>Eleutherodactylus</taxon>
    </lineage>
</organism>
<dbReference type="PROSITE" id="PS00237">
    <property type="entry name" value="G_PROTEIN_RECEP_F1_1"/>
    <property type="match status" value="1"/>
</dbReference>
<dbReference type="CDD" id="cd13954">
    <property type="entry name" value="7tmA_OR"/>
    <property type="match status" value="1"/>
</dbReference>
<dbReference type="InterPro" id="IPR050939">
    <property type="entry name" value="Olfactory_GPCR1"/>
</dbReference>
<dbReference type="PRINTS" id="PR00245">
    <property type="entry name" value="OLFACTORYR"/>
</dbReference>
<sequence>MRTLQANKNQTWLADFFLQGFANIEDYSIGLFLLFFFTYLLTLSGNIIIVLVVRLHQPLHTPMYFFITNLSLLEIWYISTTVPKLLSILVTNDKRVSFHWCFAQLYMFHGLGMTECALLAVMSFDRYMAICHPLRYTGIMNDKMCRCLALFCWTFGFIASTIPLSFTLAVPFCGLRYIDHYFCDLAPLMNLACVSTTFNNRVNGCVIGFATMFNFLFIIIMYINIIYSIVRMRVNTGRIRAFSTCSSHITVVMLFYSTAFTVYGSPKSWHSVSYDKMIALVYAMFTPLLNPIIYSLRNKEVKIALNRLFTTISKKT</sequence>
<feature type="domain" description="G-protein coupled receptors family 1 profile" evidence="15">
    <location>
        <begin position="45"/>
        <end position="294"/>
    </location>
</feature>
<comment type="subcellular location">
    <subcellularLocation>
        <location evidence="1 14">Cell membrane</location>
        <topology evidence="1 14">Multi-pass membrane protein</topology>
    </subcellularLocation>
</comment>
<keyword evidence="5 14" id="KW-0552">Olfaction</keyword>
<feature type="transmembrane region" description="Helical" evidence="14">
    <location>
        <begin position="277"/>
        <end position="296"/>
    </location>
</feature>
<evidence type="ECO:0000256" key="4">
    <source>
        <dbReference type="ARBA" id="ARBA00022692"/>
    </source>
</evidence>
<evidence type="ECO:0000256" key="2">
    <source>
        <dbReference type="ARBA" id="ARBA00022475"/>
    </source>
</evidence>
<dbReference type="EMBL" id="WNTK01000006">
    <property type="protein sequence ID" value="KAG9480878.1"/>
    <property type="molecule type" value="Genomic_DNA"/>
</dbReference>
<keyword evidence="11" id="KW-0325">Glycoprotein</keyword>
<keyword evidence="7 13" id="KW-0297">G-protein coupled receptor</keyword>
<reference evidence="16" key="1">
    <citation type="thesis" date="2020" institute="ProQuest LLC" country="789 East Eisenhower Parkway, Ann Arbor, MI, USA">
        <title>Comparative Genomics and Chromosome Evolution.</title>
        <authorList>
            <person name="Mudd A.B."/>
        </authorList>
    </citation>
    <scope>NUCLEOTIDE SEQUENCE</scope>
    <source>
        <strain evidence="16">HN-11 Male</strain>
        <tissue evidence="16">Kidney and liver</tissue>
    </source>
</reference>
<evidence type="ECO:0000259" key="15">
    <source>
        <dbReference type="PROSITE" id="PS50262"/>
    </source>
</evidence>
<evidence type="ECO:0000256" key="3">
    <source>
        <dbReference type="ARBA" id="ARBA00022606"/>
    </source>
</evidence>
<accession>A0A8J6F2N6</accession>
<evidence type="ECO:0000313" key="17">
    <source>
        <dbReference type="Proteomes" id="UP000770717"/>
    </source>
</evidence>
<evidence type="ECO:0000256" key="8">
    <source>
        <dbReference type="ARBA" id="ARBA00023136"/>
    </source>
</evidence>
<evidence type="ECO:0000256" key="14">
    <source>
        <dbReference type="RuleBase" id="RU363047"/>
    </source>
</evidence>
<keyword evidence="17" id="KW-1185">Reference proteome</keyword>
<dbReference type="InterPro" id="IPR000725">
    <property type="entry name" value="Olfact_rcpt"/>
</dbReference>
<keyword evidence="4 13" id="KW-0812">Transmembrane</keyword>
<feature type="transmembrane region" description="Helical" evidence="14">
    <location>
        <begin position="27"/>
        <end position="52"/>
    </location>
</feature>
<dbReference type="GO" id="GO:0005886">
    <property type="term" value="C:plasma membrane"/>
    <property type="evidence" value="ECO:0007669"/>
    <property type="project" value="UniProtKB-SubCell"/>
</dbReference>
<name>A0A8J6F2N6_ELECQ</name>
<keyword evidence="12 13" id="KW-0807">Transducer</keyword>
<dbReference type="PANTHER" id="PTHR24242">
    <property type="entry name" value="G-PROTEIN COUPLED RECEPTOR"/>
    <property type="match status" value="1"/>
</dbReference>
<feature type="transmembrane region" description="Helical" evidence="14">
    <location>
        <begin position="239"/>
        <end position="257"/>
    </location>
</feature>
<keyword evidence="6 14" id="KW-1133">Transmembrane helix</keyword>
<evidence type="ECO:0000313" key="16">
    <source>
        <dbReference type="EMBL" id="KAG9480878.1"/>
    </source>
</evidence>
<dbReference type="OrthoDB" id="9615015at2759"/>
<dbReference type="AlphaFoldDB" id="A0A8J6F2N6"/>
<evidence type="ECO:0000256" key="12">
    <source>
        <dbReference type="ARBA" id="ARBA00023224"/>
    </source>
</evidence>
<feature type="transmembrane region" description="Helical" evidence="14">
    <location>
        <begin position="145"/>
        <end position="166"/>
    </location>
</feature>
<dbReference type="InterPro" id="IPR000276">
    <property type="entry name" value="GPCR_Rhodpsn"/>
</dbReference>
<dbReference type="SUPFAM" id="SSF81321">
    <property type="entry name" value="Family A G protein-coupled receptor-like"/>
    <property type="match status" value="1"/>
</dbReference>
<keyword evidence="2 14" id="KW-1003">Cell membrane</keyword>
<feature type="transmembrane region" description="Helical" evidence="14">
    <location>
        <begin position="206"/>
        <end position="227"/>
    </location>
</feature>
<dbReference type="InterPro" id="IPR017452">
    <property type="entry name" value="GPCR_Rhodpsn_7TM"/>
</dbReference>
<dbReference type="GO" id="GO:0004984">
    <property type="term" value="F:olfactory receptor activity"/>
    <property type="evidence" value="ECO:0007669"/>
    <property type="project" value="InterPro"/>
</dbReference>
<evidence type="ECO:0000256" key="9">
    <source>
        <dbReference type="ARBA" id="ARBA00023157"/>
    </source>
</evidence>
<keyword evidence="9" id="KW-1015">Disulfide bond</keyword>
<evidence type="ECO:0000256" key="7">
    <source>
        <dbReference type="ARBA" id="ARBA00023040"/>
    </source>
</evidence>
<dbReference type="Gene3D" id="1.20.1070.10">
    <property type="entry name" value="Rhodopsin 7-helix transmembrane proteins"/>
    <property type="match status" value="1"/>
</dbReference>
<dbReference type="FunFam" id="1.20.1070.10:FF:000001">
    <property type="entry name" value="Olfactory receptor"/>
    <property type="match status" value="1"/>
</dbReference>
<proteinExistence type="inferred from homology"/>
<dbReference type="PANTHER" id="PTHR24242:SF410">
    <property type="entry name" value="OLFACTORY RECEPTOR"/>
    <property type="match status" value="1"/>
</dbReference>
<gene>
    <name evidence="16" type="ORF">GDO78_010251</name>
</gene>
<evidence type="ECO:0000256" key="5">
    <source>
        <dbReference type="ARBA" id="ARBA00022725"/>
    </source>
</evidence>
<evidence type="ECO:0000256" key="13">
    <source>
        <dbReference type="RuleBase" id="RU000688"/>
    </source>
</evidence>
<keyword evidence="8 14" id="KW-0472">Membrane</keyword>
<keyword evidence="10 13" id="KW-0675">Receptor</keyword>
<feature type="transmembrane region" description="Helical" evidence="14">
    <location>
        <begin position="106"/>
        <end position="124"/>
    </location>
</feature>
<evidence type="ECO:0000256" key="10">
    <source>
        <dbReference type="ARBA" id="ARBA00023170"/>
    </source>
</evidence>
<evidence type="ECO:0000256" key="6">
    <source>
        <dbReference type="ARBA" id="ARBA00022989"/>
    </source>
</evidence>
<dbReference type="PROSITE" id="PS50262">
    <property type="entry name" value="G_PROTEIN_RECEP_F1_2"/>
    <property type="match status" value="1"/>
</dbReference>
<evidence type="ECO:0000256" key="11">
    <source>
        <dbReference type="ARBA" id="ARBA00023180"/>
    </source>
</evidence>
<evidence type="ECO:0000256" key="1">
    <source>
        <dbReference type="ARBA" id="ARBA00004651"/>
    </source>
</evidence>
<comment type="similarity">
    <text evidence="13">Belongs to the G-protein coupled receptor 1 family.</text>
</comment>
<dbReference type="PRINTS" id="PR00237">
    <property type="entry name" value="GPCRRHODOPSN"/>
</dbReference>
<dbReference type="GO" id="GO:0004930">
    <property type="term" value="F:G protein-coupled receptor activity"/>
    <property type="evidence" value="ECO:0007669"/>
    <property type="project" value="UniProtKB-KW"/>
</dbReference>
<dbReference type="Pfam" id="PF13853">
    <property type="entry name" value="7tm_4"/>
    <property type="match status" value="1"/>
</dbReference>
<comment type="caution">
    <text evidence="16">The sequence shown here is derived from an EMBL/GenBank/DDBJ whole genome shotgun (WGS) entry which is preliminary data.</text>
</comment>
<protein>
    <recommendedName>
        <fullName evidence="14">Olfactory receptor</fullName>
    </recommendedName>
</protein>
<dbReference type="Proteomes" id="UP000770717">
    <property type="component" value="Unassembled WGS sequence"/>
</dbReference>